<dbReference type="EMBL" id="JAYKXN010000005">
    <property type="protein sequence ID" value="KAK7285217.1"/>
    <property type="molecule type" value="Genomic_DNA"/>
</dbReference>
<evidence type="ECO:0000313" key="3">
    <source>
        <dbReference type="Proteomes" id="UP001359559"/>
    </source>
</evidence>
<keyword evidence="3" id="KW-1185">Reference proteome</keyword>
<evidence type="ECO:0000256" key="1">
    <source>
        <dbReference type="SAM" id="MobiDB-lite"/>
    </source>
</evidence>
<organism evidence="2 3">
    <name type="scientific">Clitoria ternatea</name>
    <name type="common">Butterfly pea</name>
    <dbReference type="NCBI Taxonomy" id="43366"/>
    <lineage>
        <taxon>Eukaryota</taxon>
        <taxon>Viridiplantae</taxon>
        <taxon>Streptophyta</taxon>
        <taxon>Embryophyta</taxon>
        <taxon>Tracheophyta</taxon>
        <taxon>Spermatophyta</taxon>
        <taxon>Magnoliopsida</taxon>
        <taxon>eudicotyledons</taxon>
        <taxon>Gunneridae</taxon>
        <taxon>Pentapetalae</taxon>
        <taxon>rosids</taxon>
        <taxon>fabids</taxon>
        <taxon>Fabales</taxon>
        <taxon>Fabaceae</taxon>
        <taxon>Papilionoideae</taxon>
        <taxon>50 kb inversion clade</taxon>
        <taxon>NPAAA clade</taxon>
        <taxon>indigoferoid/millettioid clade</taxon>
        <taxon>Phaseoleae</taxon>
        <taxon>Clitoria</taxon>
    </lineage>
</organism>
<protein>
    <submittedName>
        <fullName evidence="2">Uncharacterized protein</fullName>
    </submittedName>
</protein>
<proteinExistence type="predicted"/>
<evidence type="ECO:0000313" key="2">
    <source>
        <dbReference type="EMBL" id="KAK7285217.1"/>
    </source>
</evidence>
<dbReference type="Proteomes" id="UP001359559">
    <property type="component" value="Unassembled WGS sequence"/>
</dbReference>
<feature type="compositionally biased region" description="Basic residues" evidence="1">
    <location>
        <begin position="1"/>
        <end position="10"/>
    </location>
</feature>
<gene>
    <name evidence="2" type="ORF">RJT34_19979</name>
</gene>
<reference evidence="2 3" key="1">
    <citation type="submission" date="2024-01" db="EMBL/GenBank/DDBJ databases">
        <title>The genomes of 5 underutilized Papilionoideae crops provide insights into root nodulation and disease resistance.</title>
        <authorList>
            <person name="Yuan L."/>
        </authorList>
    </citation>
    <scope>NUCLEOTIDE SEQUENCE [LARGE SCALE GENOMIC DNA]</scope>
    <source>
        <strain evidence="2">LY-2023</strain>
        <tissue evidence="2">Leaf</tissue>
    </source>
</reference>
<accession>A0AAN9IS31</accession>
<sequence length="124" mass="14941">MELQRHTRKKTTTELQRHTRHSKKKTTELQRHTRKKKELQRHSVAPGRRGNGETLIKTHGLRPLLRGFCLRYWWVLVLLNSSIYSFVPSHKTREKKKKKKKNEIFTFLKERETEKVEDFGVFST</sequence>
<dbReference type="AlphaFoldDB" id="A0AAN9IS31"/>
<comment type="caution">
    <text evidence="2">The sequence shown here is derived from an EMBL/GenBank/DDBJ whole genome shotgun (WGS) entry which is preliminary data.</text>
</comment>
<feature type="region of interest" description="Disordered" evidence="1">
    <location>
        <begin position="1"/>
        <end position="54"/>
    </location>
</feature>
<name>A0AAN9IS31_CLITE</name>